<sequence>MILIPLIQKTITSSLLSDFIEELNTEEIIEFNNYSISVYPNSFAYFKMFTPFLKIFSENMSEDINLPINISSMDNAFEDGKGHYEMIAENGKNKVVLRFNIDSFRNHYTLSDLTKMDLTYYGVLVGETEEYLLDISNELNPNDNAPNEDIANNIKDLEEKNKCKTKLKVYDVILAGIIHG</sequence>
<dbReference type="Pfam" id="PF19952">
    <property type="entry name" value="DUF6414"/>
    <property type="match status" value="1"/>
</dbReference>
<reference evidence="1" key="1">
    <citation type="submission" date="2012-11" db="EMBL/GenBank/DDBJ databases">
        <title>Dependencies among metagenomic species, viruses, plasmids and units of genetic variation.</title>
        <authorList>
            <person name="Nielsen H.B."/>
            <person name="Almeida M."/>
            <person name="Juncker A.S."/>
            <person name="Rasmussen S."/>
            <person name="Li J."/>
            <person name="Sunagawa S."/>
            <person name="Plichta D."/>
            <person name="Gautier L."/>
            <person name="Le Chatelier E."/>
            <person name="Peletier E."/>
            <person name="Bonde I."/>
            <person name="Nielsen T."/>
            <person name="Manichanh C."/>
            <person name="Arumugam M."/>
            <person name="Batto J."/>
            <person name="Santos M.B.Q.D."/>
            <person name="Blom N."/>
            <person name="Borruel N."/>
            <person name="Burgdorf K.S."/>
            <person name="Boumezbeur F."/>
            <person name="Casellas F."/>
            <person name="Dore J."/>
            <person name="Guarner F."/>
            <person name="Hansen T."/>
            <person name="Hildebrand F."/>
            <person name="Kaas R.S."/>
            <person name="Kennedy S."/>
            <person name="Kristiansen K."/>
            <person name="Kultima J.R."/>
            <person name="Leonard P."/>
            <person name="Levenez F."/>
            <person name="Lund O."/>
            <person name="Moumen B."/>
            <person name="Le Paslier D."/>
            <person name="Pons N."/>
            <person name="Pedersen O."/>
            <person name="Prifti E."/>
            <person name="Qin J."/>
            <person name="Raes J."/>
            <person name="Tap J."/>
            <person name="Tims S."/>
            <person name="Ussery D.W."/>
            <person name="Yamada T."/>
            <person name="MetaHit consortium"/>
            <person name="Renault P."/>
            <person name="Sicheritz-Ponten T."/>
            <person name="Bork P."/>
            <person name="Wang J."/>
            <person name="Brunak S."/>
            <person name="Ehrlich S.D."/>
        </authorList>
    </citation>
    <scope>NUCLEOTIDE SEQUENCE [LARGE SCALE GENOMIC DNA]</scope>
</reference>
<protein>
    <submittedName>
        <fullName evidence="1">Uncharacterized protein</fullName>
    </submittedName>
</protein>
<organism evidence="1">
    <name type="scientific">Methanobrevibacter smithii CAG:186</name>
    <dbReference type="NCBI Taxonomy" id="1263088"/>
    <lineage>
        <taxon>Archaea</taxon>
        <taxon>Methanobacteriati</taxon>
        <taxon>Methanobacteriota</taxon>
        <taxon>Methanomada group</taxon>
        <taxon>Methanobacteria</taxon>
        <taxon>Methanobacteriales</taxon>
        <taxon>Methanobacteriaceae</taxon>
        <taxon>Methanobrevibacter</taxon>
    </lineage>
</organism>
<dbReference type="InterPro" id="IPR045633">
    <property type="entry name" value="DUF6414"/>
</dbReference>
<comment type="caution">
    <text evidence="1">The sequence shown here is derived from an EMBL/GenBank/DDBJ whole genome shotgun (WGS) entry which is preliminary data.</text>
</comment>
<name>R7PU13_METSM</name>
<dbReference type="AlphaFoldDB" id="R7PU13"/>
<proteinExistence type="predicted"/>
<dbReference type="Proteomes" id="UP000018189">
    <property type="component" value="Unassembled WGS sequence"/>
</dbReference>
<gene>
    <name evidence="1" type="ORF">BN522_00492</name>
</gene>
<accession>R7PU13</accession>
<dbReference type="EMBL" id="CBKP010000018">
    <property type="protein sequence ID" value="CDF28609.1"/>
    <property type="molecule type" value="Genomic_DNA"/>
</dbReference>
<evidence type="ECO:0000313" key="1">
    <source>
        <dbReference type="EMBL" id="CDF28609.1"/>
    </source>
</evidence>